<dbReference type="SMART" id="SM00922">
    <property type="entry name" value="MR_MLE"/>
    <property type="match status" value="1"/>
</dbReference>
<dbReference type="SFLD" id="SFLDS00001">
    <property type="entry name" value="Enolase"/>
    <property type="match status" value="1"/>
</dbReference>
<dbReference type="SUPFAM" id="SSF54826">
    <property type="entry name" value="Enolase N-terminal domain-like"/>
    <property type="match status" value="1"/>
</dbReference>
<evidence type="ECO:0000256" key="2">
    <source>
        <dbReference type="ARBA" id="ARBA00022723"/>
    </source>
</evidence>
<dbReference type="SFLD" id="SFLDG00179">
    <property type="entry name" value="mandelate_racemase"/>
    <property type="match status" value="1"/>
</dbReference>
<feature type="domain" description="Mandelate racemase/muconate lactonizing enzyme C-terminal" evidence="5">
    <location>
        <begin position="137"/>
        <end position="237"/>
    </location>
</feature>
<evidence type="ECO:0000259" key="5">
    <source>
        <dbReference type="SMART" id="SM00922"/>
    </source>
</evidence>
<evidence type="ECO:0000313" key="7">
    <source>
        <dbReference type="Proteomes" id="UP001157034"/>
    </source>
</evidence>
<evidence type="ECO:0000256" key="4">
    <source>
        <dbReference type="SAM" id="MobiDB-lite"/>
    </source>
</evidence>
<dbReference type="InterPro" id="IPR013341">
    <property type="entry name" value="Mandelate_racemase_N_dom"/>
</dbReference>
<dbReference type="PANTHER" id="PTHR13794">
    <property type="entry name" value="ENOLASE SUPERFAMILY, MANDELATE RACEMASE"/>
    <property type="match status" value="1"/>
</dbReference>
<reference evidence="7" key="1">
    <citation type="journal article" date="2019" name="Int. J. Syst. Evol. Microbiol.">
        <title>The Global Catalogue of Microorganisms (GCM) 10K type strain sequencing project: providing services to taxonomists for standard genome sequencing and annotation.</title>
        <authorList>
            <consortium name="The Broad Institute Genomics Platform"/>
            <consortium name="The Broad Institute Genome Sequencing Center for Infectious Disease"/>
            <person name="Wu L."/>
            <person name="Ma J."/>
        </authorList>
    </citation>
    <scope>NUCLEOTIDE SEQUENCE [LARGE SCALE GENOMIC DNA]</scope>
    <source>
        <strain evidence="7">NBRC 108894</strain>
    </source>
</reference>
<feature type="region of interest" description="Disordered" evidence="4">
    <location>
        <begin position="335"/>
        <end position="358"/>
    </location>
</feature>
<dbReference type="RefSeq" id="WP_284253453.1">
    <property type="nucleotide sequence ID" value="NZ_BAAAQO010000002.1"/>
</dbReference>
<dbReference type="SUPFAM" id="SSF51604">
    <property type="entry name" value="Enolase C-terminal domain-like"/>
    <property type="match status" value="1"/>
</dbReference>
<accession>A0ABQ6K2L0</accession>
<dbReference type="Pfam" id="PF13378">
    <property type="entry name" value="MR_MLE_C"/>
    <property type="match status" value="1"/>
</dbReference>
<dbReference type="InterPro" id="IPR046945">
    <property type="entry name" value="RHMD-like"/>
</dbReference>
<dbReference type="Gene3D" id="3.30.390.10">
    <property type="entry name" value="Enolase-like, N-terminal domain"/>
    <property type="match status" value="1"/>
</dbReference>
<dbReference type="InterPro" id="IPR013342">
    <property type="entry name" value="Mandelate_racemase_C"/>
</dbReference>
<dbReference type="EMBL" id="BSVB01000001">
    <property type="protein sequence ID" value="GMA94544.1"/>
    <property type="molecule type" value="Genomic_DNA"/>
</dbReference>
<keyword evidence="3" id="KW-0460">Magnesium</keyword>
<dbReference type="PANTHER" id="PTHR13794:SF58">
    <property type="entry name" value="MITOCHONDRIAL ENOLASE SUPERFAMILY MEMBER 1"/>
    <property type="match status" value="1"/>
</dbReference>
<protein>
    <submittedName>
        <fullName evidence="6">Mandelate racemase</fullName>
    </submittedName>
</protein>
<dbReference type="InterPro" id="IPR036849">
    <property type="entry name" value="Enolase-like_C_sf"/>
</dbReference>
<name>A0ABQ6K2L0_9MICO</name>
<evidence type="ECO:0000313" key="6">
    <source>
        <dbReference type="EMBL" id="GMA94544.1"/>
    </source>
</evidence>
<keyword evidence="7" id="KW-1185">Reference proteome</keyword>
<evidence type="ECO:0000256" key="1">
    <source>
        <dbReference type="ARBA" id="ARBA00001946"/>
    </source>
</evidence>
<dbReference type="InterPro" id="IPR029017">
    <property type="entry name" value="Enolase-like_N"/>
</dbReference>
<proteinExistence type="predicted"/>
<gene>
    <name evidence="6" type="ORF">GCM10025881_13680</name>
</gene>
<dbReference type="InterPro" id="IPR029065">
    <property type="entry name" value="Enolase_C-like"/>
</dbReference>
<dbReference type="Gene3D" id="3.20.20.120">
    <property type="entry name" value="Enolase-like C-terminal domain"/>
    <property type="match status" value="1"/>
</dbReference>
<comment type="cofactor">
    <cofactor evidence="1">
        <name>Mg(2+)</name>
        <dbReference type="ChEBI" id="CHEBI:18420"/>
    </cofactor>
</comment>
<organism evidence="6 7">
    <name type="scientific">Pseudolysinimonas kribbensis</name>
    <dbReference type="NCBI Taxonomy" id="433641"/>
    <lineage>
        <taxon>Bacteria</taxon>
        <taxon>Bacillati</taxon>
        <taxon>Actinomycetota</taxon>
        <taxon>Actinomycetes</taxon>
        <taxon>Micrococcales</taxon>
        <taxon>Microbacteriaceae</taxon>
        <taxon>Pseudolysinimonas</taxon>
    </lineage>
</organism>
<keyword evidence="2" id="KW-0479">Metal-binding</keyword>
<comment type="caution">
    <text evidence="6">The sequence shown here is derived from an EMBL/GenBank/DDBJ whole genome shotgun (WGS) entry which is preliminary data.</text>
</comment>
<dbReference type="Proteomes" id="UP001157034">
    <property type="component" value="Unassembled WGS sequence"/>
</dbReference>
<dbReference type="Pfam" id="PF02746">
    <property type="entry name" value="MR_MLE_N"/>
    <property type="match status" value="1"/>
</dbReference>
<sequence length="358" mass="37524">MTVSVLTRVFRVPTERPEADGTFAWDSTTVVVVQCESEGMVGTGWTYGAAAAGALIEEVLAPVLDDPDPVAAAEAMGRALRNVGRPGVGATALSAVDLALWDLAARRDGIPLVAALGGPVRDAVPVYGSGGFTTFDESELDAQLDDWMARGMRAVKIKIGQDRGTRVERDLARVDQVVARVGDRAAVFVDANGGYDVDQAIEVAGALAARGVAWFEEPVSSDDPAGLARVRAATPIDVAAGEYVWRRCDAEALLDAGAVDCLQLDVTRCGGPTAWRELAAFAADAGVDVSAHCAPQLSVHVGAVTPGLRHLEWFSDHERVEAALFDGTLPVRDGAVRPGDAPGHGMTLSTRGSRFRVA</sequence>
<evidence type="ECO:0000256" key="3">
    <source>
        <dbReference type="ARBA" id="ARBA00022842"/>
    </source>
</evidence>